<comment type="similarity">
    <text evidence="4">Belongs to the CFAP96 family.</text>
</comment>
<dbReference type="AlphaFoldDB" id="A0A7S1DVT7"/>
<reference evidence="7" key="1">
    <citation type="submission" date="2021-01" db="EMBL/GenBank/DDBJ databases">
        <authorList>
            <person name="Corre E."/>
            <person name="Pelletier E."/>
            <person name="Niang G."/>
            <person name="Scheremetjew M."/>
            <person name="Finn R."/>
            <person name="Kale V."/>
            <person name="Holt S."/>
            <person name="Cochrane G."/>
            <person name="Meng A."/>
            <person name="Brown T."/>
            <person name="Cohen L."/>
        </authorList>
    </citation>
    <scope>NUCLEOTIDE SEQUENCE</scope>
    <source>
        <strain evidence="7">CCMP644</strain>
    </source>
</reference>
<name>A0A7S1DVT7_HEMAN</name>
<evidence type="ECO:0000256" key="5">
    <source>
        <dbReference type="ARBA" id="ARBA00035693"/>
    </source>
</evidence>
<evidence type="ECO:0000256" key="1">
    <source>
        <dbReference type="ARBA" id="ARBA00004300"/>
    </source>
</evidence>
<feature type="compositionally biased region" description="Basic and acidic residues" evidence="6">
    <location>
        <begin position="205"/>
        <end position="221"/>
    </location>
</feature>
<dbReference type="GO" id="GO:0005881">
    <property type="term" value="C:cytoplasmic microtubule"/>
    <property type="evidence" value="ECO:0007669"/>
    <property type="project" value="TreeGrafter"/>
</dbReference>
<protein>
    <recommendedName>
        <fullName evidence="5">Cilia-and flagella-associated protein 96</fullName>
    </recommendedName>
</protein>
<feature type="region of interest" description="Disordered" evidence="6">
    <location>
        <begin position="205"/>
        <end position="238"/>
    </location>
</feature>
<keyword evidence="3" id="KW-0206">Cytoskeleton</keyword>
<evidence type="ECO:0000256" key="6">
    <source>
        <dbReference type="SAM" id="MobiDB-lite"/>
    </source>
</evidence>
<feature type="region of interest" description="Disordered" evidence="6">
    <location>
        <begin position="83"/>
        <end position="108"/>
    </location>
</feature>
<dbReference type="EMBL" id="HBFX01018242">
    <property type="protein sequence ID" value="CAD8956510.1"/>
    <property type="molecule type" value="Transcribed_RNA"/>
</dbReference>
<comment type="subcellular location">
    <subcellularLocation>
        <location evidence="1">Cytoplasm</location>
        <location evidence="1">Cytoskeleton</location>
        <location evidence="1">Microtubule organizing center</location>
        <location evidence="1">Centrosome</location>
    </subcellularLocation>
</comment>
<gene>
    <name evidence="7" type="ORF">HAND00432_LOCUS11048</name>
</gene>
<dbReference type="PANTHER" id="PTHR31144:SF1">
    <property type="entry name" value="UPF0602 PROTEIN C4ORF47"/>
    <property type="match status" value="1"/>
</dbReference>
<dbReference type="InterPro" id="IPR029358">
    <property type="entry name" value="CFAP96"/>
</dbReference>
<proteinExistence type="inferred from homology"/>
<organism evidence="7">
    <name type="scientific">Hemiselmis andersenii</name>
    <name type="common">Cryptophyte alga</name>
    <dbReference type="NCBI Taxonomy" id="464988"/>
    <lineage>
        <taxon>Eukaryota</taxon>
        <taxon>Cryptophyceae</taxon>
        <taxon>Cryptomonadales</taxon>
        <taxon>Hemiselmidaceae</taxon>
        <taxon>Hemiselmis</taxon>
    </lineage>
</organism>
<dbReference type="PANTHER" id="PTHR31144">
    <property type="entry name" value="UPF0602 PROTEIN C4ORF47"/>
    <property type="match status" value="1"/>
</dbReference>
<accession>A0A7S1DVT7</accession>
<evidence type="ECO:0000256" key="3">
    <source>
        <dbReference type="ARBA" id="ARBA00023212"/>
    </source>
</evidence>
<dbReference type="GO" id="GO:0005813">
    <property type="term" value="C:centrosome"/>
    <property type="evidence" value="ECO:0007669"/>
    <property type="project" value="UniProtKB-SubCell"/>
</dbReference>
<dbReference type="Pfam" id="PF15239">
    <property type="entry name" value="CFAP96-like"/>
    <property type="match status" value="1"/>
</dbReference>
<evidence type="ECO:0000313" key="7">
    <source>
        <dbReference type="EMBL" id="CAD8956510.1"/>
    </source>
</evidence>
<keyword evidence="2" id="KW-0963">Cytoplasm</keyword>
<evidence type="ECO:0000256" key="4">
    <source>
        <dbReference type="ARBA" id="ARBA00035656"/>
    </source>
</evidence>
<evidence type="ECO:0000256" key="2">
    <source>
        <dbReference type="ARBA" id="ARBA00022490"/>
    </source>
</evidence>
<sequence length="371" mass="41079">MSGANKPAMKRIGYFGEEGYMTIGDPYKTKVVETMPRYKGAQFQTNPKFKNKFNLSNGTFGKAPSLYAGEMYITLEQYQRREKNKLKSKQVSENPFKPTNPPKNPLGNLGSNYGTVGYIDKNTAPYPIGGRIIYMPQGDAKKRTRDDVKHEPLNIVTNPMKKGTFGYANTTMGVPMAAGERRGWKGVVGEYAYLPDPYESARIAEQEEKKKGPKNVSEEPFRPGNPSKKGGPGMWGGHRAIAGHPKDCGGGITTFFEYIPTGIDKKKTRADVLADMWKDPYDRPAFRPSNPARKGGPGYWGCGQKGGGCGTMSSFPEAMPDPYDSLRQKLLEEKKAKREQMGALGDRPAFNSMSFGRSKCTPSVFTMNIRI</sequence>